<dbReference type="Pfam" id="PF13379">
    <property type="entry name" value="NMT1_2"/>
    <property type="match status" value="1"/>
</dbReference>
<proteinExistence type="predicted"/>
<sequence length="324" mass="35769">MKRISKLTSILLLLASSAFAEVKELVISKQYGISYLPLIILEEQKLIEKHAKKQGLGDVKVNWATFGGGSVANDALLSGNAHLVAGGNGPFLRLWDKTNGKVKALSAINESPIVFVSNNPDVKTVKDLTSKDKIAVPSVKVSVQSLLLQMAVAKEFGIKEYDKFDNLTVSLKHPDAYLAVTTGSTEVNGHIGLEPFSTLELENPNVHQVFNSFDVLGGAHTTNLIWTSEDFYKNNPKLSKIIVEALNEANKFIKENQDEVVKLYLSSTKSKESPEIIAKVLKNTTVYDTKPKANITQFSDFLYDIGAIKQKPKDWKELFFDAVK</sequence>
<protein>
    <submittedName>
        <fullName evidence="2">Nitrate ABC transporter substrate-binding protein</fullName>
    </submittedName>
</protein>
<gene>
    <name evidence="2" type="ORF">CRU91_08280</name>
</gene>
<dbReference type="OrthoDB" id="6788250at2"/>
<keyword evidence="1" id="KW-0732">Signal</keyword>
<dbReference type="SUPFAM" id="SSF53850">
    <property type="entry name" value="Periplasmic binding protein-like II"/>
    <property type="match status" value="1"/>
</dbReference>
<dbReference type="Proteomes" id="UP000252669">
    <property type="component" value="Unassembled WGS sequence"/>
</dbReference>
<name>A0A366MQW9_9BACT</name>
<evidence type="ECO:0000256" key="1">
    <source>
        <dbReference type="SAM" id="SignalP"/>
    </source>
</evidence>
<feature type="signal peptide" evidence="1">
    <location>
        <begin position="1"/>
        <end position="20"/>
    </location>
</feature>
<organism evidence="2 3">
    <name type="scientific">Aliarcobacter vitoriensis</name>
    <dbReference type="NCBI Taxonomy" id="2011099"/>
    <lineage>
        <taxon>Bacteria</taxon>
        <taxon>Pseudomonadati</taxon>
        <taxon>Campylobacterota</taxon>
        <taxon>Epsilonproteobacteria</taxon>
        <taxon>Campylobacterales</taxon>
        <taxon>Arcobacteraceae</taxon>
        <taxon>Aliarcobacter</taxon>
    </lineage>
</organism>
<dbReference type="EMBL" id="PDKB01000013">
    <property type="protein sequence ID" value="RBQ28681.1"/>
    <property type="molecule type" value="Genomic_DNA"/>
</dbReference>
<dbReference type="Gene3D" id="3.40.190.10">
    <property type="entry name" value="Periplasmic binding protein-like II"/>
    <property type="match status" value="2"/>
</dbReference>
<dbReference type="AlphaFoldDB" id="A0A366MQW9"/>
<evidence type="ECO:0000313" key="2">
    <source>
        <dbReference type="EMBL" id="RBQ28681.1"/>
    </source>
</evidence>
<feature type="chain" id="PRO_5017042249" evidence="1">
    <location>
        <begin position="21"/>
        <end position="324"/>
    </location>
</feature>
<evidence type="ECO:0000313" key="3">
    <source>
        <dbReference type="Proteomes" id="UP000252669"/>
    </source>
</evidence>
<reference evidence="2 3" key="1">
    <citation type="submission" date="2017-10" db="EMBL/GenBank/DDBJ databases">
        <title>Genomics of the genus Arcobacter.</title>
        <authorList>
            <person name="Perez-Cataluna A."/>
            <person name="Figueras M.J."/>
        </authorList>
    </citation>
    <scope>NUCLEOTIDE SEQUENCE [LARGE SCALE GENOMIC DNA]</scope>
    <source>
        <strain evidence="2 3">CECT 9230</strain>
    </source>
</reference>
<accession>A0A366MQW9</accession>
<comment type="caution">
    <text evidence="2">The sequence shown here is derived from an EMBL/GenBank/DDBJ whole genome shotgun (WGS) entry which is preliminary data.</text>
</comment>
<dbReference type="RefSeq" id="WP_113894761.1">
    <property type="nucleotide sequence ID" value="NZ_JANJGA010000013.1"/>
</dbReference>
<dbReference type="PANTHER" id="PTHR30024:SF2">
    <property type="entry name" value="ABC TRANSPORTER SUBSTRATE-BINDING PROTEIN"/>
    <property type="match status" value="1"/>
</dbReference>
<keyword evidence="3" id="KW-1185">Reference proteome</keyword>
<dbReference type="PANTHER" id="PTHR30024">
    <property type="entry name" value="ALIPHATIC SULFONATES-BINDING PROTEIN-RELATED"/>
    <property type="match status" value="1"/>
</dbReference>